<dbReference type="PANTHER" id="PTHR30346:SF28">
    <property type="entry name" value="HTH-TYPE TRANSCRIPTIONAL REGULATOR CYNR"/>
    <property type="match status" value="1"/>
</dbReference>
<dbReference type="OrthoDB" id="9811588at2"/>
<accession>A0A0D6PCR1</accession>
<keyword evidence="4" id="KW-0804">Transcription</keyword>
<dbReference type="Proteomes" id="UP000032668">
    <property type="component" value="Unassembled WGS sequence"/>
</dbReference>
<dbReference type="InterPro" id="IPR036388">
    <property type="entry name" value="WH-like_DNA-bd_sf"/>
</dbReference>
<keyword evidence="7" id="KW-1185">Reference proteome</keyword>
<dbReference type="AlphaFoldDB" id="A0A0D6PCR1"/>
<dbReference type="SUPFAM" id="SSF46785">
    <property type="entry name" value="Winged helix' DNA-binding domain"/>
    <property type="match status" value="1"/>
</dbReference>
<dbReference type="InterPro" id="IPR005119">
    <property type="entry name" value="LysR_subst-bd"/>
</dbReference>
<protein>
    <submittedName>
        <fullName evidence="6">Transcriptional regulator LysR</fullName>
    </submittedName>
</protein>
<sequence length="295" mass="31900">MELRELHCFEVLAEELHFARAAERLGLAQSGVSRLIAGLETDLGGKLFNRGKRSQVSLTTTGALFLPEARAILRQAERGESLGKRAARGEVGRLEIGFVASAAWDGTASALVRRYHETAPEVEIHLREMETPRQLEEIAAGRLDLGFLRARADYPVEVRVTPLKRDALLLALPAHSHLARSPALTPDMLKGQKFILPHFGEEAGFLARLQTLGQAGGFVPEFLTPVRDFITVLTAVGAGLGLGLIPEPAKSLGLPGVVLRQIDGITLDSSLMLASRRAETSPVVRQFLALARAKG</sequence>
<keyword evidence="3" id="KW-0238">DNA-binding</keyword>
<dbReference type="Pfam" id="PF00126">
    <property type="entry name" value="HTH_1"/>
    <property type="match status" value="1"/>
</dbReference>
<evidence type="ECO:0000256" key="4">
    <source>
        <dbReference type="ARBA" id="ARBA00023163"/>
    </source>
</evidence>
<dbReference type="PROSITE" id="PS50931">
    <property type="entry name" value="HTH_LYSR"/>
    <property type="match status" value="1"/>
</dbReference>
<dbReference type="Gene3D" id="1.10.10.10">
    <property type="entry name" value="Winged helix-like DNA-binding domain superfamily/Winged helix DNA-binding domain"/>
    <property type="match status" value="1"/>
</dbReference>
<comment type="similarity">
    <text evidence="1">Belongs to the LysR transcriptional regulatory family.</text>
</comment>
<dbReference type="EMBL" id="BANC01000015">
    <property type="protein sequence ID" value="GAN79008.1"/>
    <property type="molecule type" value="Genomic_DNA"/>
</dbReference>
<dbReference type="STRING" id="1120923.SAMN02746095_03025"/>
<evidence type="ECO:0000313" key="6">
    <source>
        <dbReference type="EMBL" id="GAN79008.1"/>
    </source>
</evidence>
<evidence type="ECO:0000256" key="3">
    <source>
        <dbReference type="ARBA" id="ARBA00023125"/>
    </source>
</evidence>
<name>A0A0D6PCR1_9PROT</name>
<gene>
    <name evidence="6" type="ORF">Aam_015_018</name>
</gene>
<dbReference type="FunFam" id="1.10.10.10:FF:000001">
    <property type="entry name" value="LysR family transcriptional regulator"/>
    <property type="match status" value="1"/>
</dbReference>
<dbReference type="GO" id="GO:0003700">
    <property type="term" value="F:DNA-binding transcription factor activity"/>
    <property type="evidence" value="ECO:0007669"/>
    <property type="project" value="InterPro"/>
</dbReference>
<reference evidence="6 7" key="1">
    <citation type="submission" date="2012-11" db="EMBL/GenBank/DDBJ databases">
        <title>Whole genome sequence of Acidocella aminolytica 101 = DSM 11237.</title>
        <authorList>
            <person name="Azuma Y."/>
            <person name="Higashiura N."/>
            <person name="Hirakawa H."/>
            <person name="Matsushita K."/>
        </authorList>
    </citation>
    <scope>NUCLEOTIDE SEQUENCE [LARGE SCALE GENOMIC DNA]</scope>
    <source>
        <strain evidence="7">101 / DSM 11237</strain>
    </source>
</reference>
<dbReference type="InterPro" id="IPR000847">
    <property type="entry name" value="LysR_HTH_N"/>
</dbReference>
<dbReference type="InterPro" id="IPR036390">
    <property type="entry name" value="WH_DNA-bd_sf"/>
</dbReference>
<proteinExistence type="inferred from homology"/>
<dbReference type="RefSeq" id="WP_048877491.1">
    <property type="nucleotide sequence ID" value="NZ_BANC01000015.1"/>
</dbReference>
<dbReference type="Gene3D" id="3.40.190.10">
    <property type="entry name" value="Periplasmic binding protein-like II"/>
    <property type="match status" value="2"/>
</dbReference>
<organism evidence="6 7">
    <name type="scientific">Acidocella aminolytica 101 = DSM 11237</name>
    <dbReference type="NCBI Taxonomy" id="1120923"/>
    <lineage>
        <taxon>Bacteria</taxon>
        <taxon>Pseudomonadati</taxon>
        <taxon>Pseudomonadota</taxon>
        <taxon>Alphaproteobacteria</taxon>
        <taxon>Acetobacterales</taxon>
        <taxon>Acidocellaceae</taxon>
        <taxon>Acidocella</taxon>
    </lineage>
</organism>
<evidence type="ECO:0000259" key="5">
    <source>
        <dbReference type="PROSITE" id="PS50931"/>
    </source>
</evidence>
<dbReference type="PRINTS" id="PR00039">
    <property type="entry name" value="HTHLYSR"/>
</dbReference>
<keyword evidence="2" id="KW-0805">Transcription regulation</keyword>
<comment type="caution">
    <text evidence="6">The sequence shown here is derived from an EMBL/GenBank/DDBJ whole genome shotgun (WGS) entry which is preliminary data.</text>
</comment>
<dbReference type="PANTHER" id="PTHR30346">
    <property type="entry name" value="TRANSCRIPTIONAL DUAL REGULATOR HCAR-RELATED"/>
    <property type="match status" value="1"/>
</dbReference>
<dbReference type="SUPFAM" id="SSF53850">
    <property type="entry name" value="Periplasmic binding protein-like II"/>
    <property type="match status" value="1"/>
</dbReference>
<dbReference type="GO" id="GO:0032993">
    <property type="term" value="C:protein-DNA complex"/>
    <property type="evidence" value="ECO:0007669"/>
    <property type="project" value="TreeGrafter"/>
</dbReference>
<evidence type="ECO:0000313" key="7">
    <source>
        <dbReference type="Proteomes" id="UP000032668"/>
    </source>
</evidence>
<feature type="domain" description="HTH lysR-type" evidence="5">
    <location>
        <begin position="1"/>
        <end position="59"/>
    </location>
</feature>
<dbReference type="CDD" id="cd08414">
    <property type="entry name" value="PBP2_LTTR_aromatics_like"/>
    <property type="match status" value="1"/>
</dbReference>
<dbReference type="Pfam" id="PF03466">
    <property type="entry name" value="LysR_substrate"/>
    <property type="match status" value="1"/>
</dbReference>
<evidence type="ECO:0000256" key="2">
    <source>
        <dbReference type="ARBA" id="ARBA00023015"/>
    </source>
</evidence>
<evidence type="ECO:0000256" key="1">
    <source>
        <dbReference type="ARBA" id="ARBA00009437"/>
    </source>
</evidence>
<dbReference type="GO" id="GO:0003677">
    <property type="term" value="F:DNA binding"/>
    <property type="evidence" value="ECO:0007669"/>
    <property type="project" value="UniProtKB-KW"/>
</dbReference>